<evidence type="ECO:0000313" key="1">
    <source>
        <dbReference type="EMBL" id="KAG5261805.1"/>
    </source>
</evidence>
<proteinExistence type="predicted"/>
<evidence type="ECO:0000313" key="2">
    <source>
        <dbReference type="Proteomes" id="UP000823561"/>
    </source>
</evidence>
<sequence>MLLQEHGTDRLFQLLSTRGNEGTRICLDTVGHFGLLKAFGTGPEGCTKAHWKDAALWSDKLYGQLSTVIPW</sequence>
<dbReference type="EMBL" id="JADWDJ010000023">
    <property type="protein sequence ID" value="KAG5261805.1"/>
    <property type="molecule type" value="Genomic_DNA"/>
</dbReference>
<keyword evidence="2" id="KW-1185">Reference proteome</keyword>
<dbReference type="Proteomes" id="UP000823561">
    <property type="component" value="Chromosome 23"/>
</dbReference>
<name>A0AAV6FH36_9TELE</name>
<organism evidence="1 2">
    <name type="scientific">Alosa alosa</name>
    <name type="common">allis shad</name>
    <dbReference type="NCBI Taxonomy" id="278164"/>
    <lineage>
        <taxon>Eukaryota</taxon>
        <taxon>Metazoa</taxon>
        <taxon>Chordata</taxon>
        <taxon>Craniata</taxon>
        <taxon>Vertebrata</taxon>
        <taxon>Euteleostomi</taxon>
        <taxon>Actinopterygii</taxon>
        <taxon>Neopterygii</taxon>
        <taxon>Teleostei</taxon>
        <taxon>Clupei</taxon>
        <taxon>Clupeiformes</taxon>
        <taxon>Clupeoidei</taxon>
        <taxon>Clupeidae</taxon>
        <taxon>Alosa</taxon>
    </lineage>
</organism>
<protein>
    <submittedName>
        <fullName evidence="1">Uncharacterized protein</fullName>
    </submittedName>
</protein>
<gene>
    <name evidence="1" type="ORF">AALO_G00288590</name>
</gene>
<dbReference type="AlphaFoldDB" id="A0AAV6FH36"/>
<reference evidence="1" key="1">
    <citation type="submission" date="2020-10" db="EMBL/GenBank/DDBJ databases">
        <title>Chromosome-scale genome assembly of the Allis shad, Alosa alosa.</title>
        <authorList>
            <person name="Margot Z."/>
            <person name="Christophe K."/>
            <person name="Cabau C."/>
            <person name="Louis A."/>
            <person name="Berthelot C."/>
            <person name="Parey E."/>
            <person name="Roest Crollius H."/>
            <person name="Montfort J."/>
            <person name="Robinson-Rechavi M."/>
            <person name="Bucao C."/>
            <person name="Bouchez O."/>
            <person name="Gislard M."/>
            <person name="Lluch J."/>
            <person name="Milhes M."/>
            <person name="Lampietro C."/>
            <person name="Lopez Roques C."/>
            <person name="Donnadieu C."/>
            <person name="Braasch I."/>
            <person name="Desvignes T."/>
            <person name="Postlethwait J."/>
            <person name="Bobe J."/>
            <person name="Guiguen Y."/>
        </authorList>
    </citation>
    <scope>NUCLEOTIDE SEQUENCE</scope>
    <source>
        <strain evidence="1">M-15738</strain>
        <tissue evidence="1">Blood</tissue>
    </source>
</reference>
<comment type="caution">
    <text evidence="1">The sequence shown here is derived from an EMBL/GenBank/DDBJ whole genome shotgun (WGS) entry which is preliminary data.</text>
</comment>
<accession>A0AAV6FH36</accession>